<comment type="caution">
    <text evidence="1">The sequence shown here is derived from an EMBL/GenBank/DDBJ whole genome shotgun (WGS) entry which is preliminary data.</text>
</comment>
<evidence type="ECO:0000313" key="1">
    <source>
        <dbReference type="EMBL" id="KAK8535555.1"/>
    </source>
</evidence>
<proteinExistence type="predicted"/>
<protein>
    <submittedName>
        <fullName evidence="1">Uncharacterized protein</fullName>
    </submittedName>
</protein>
<reference evidence="1 2" key="1">
    <citation type="journal article" date="2024" name="G3 (Bethesda)">
        <title>Genome assembly of Hibiscus sabdariffa L. provides insights into metabolisms of medicinal natural products.</title>
        <authorList>
            <person name="Kim T."/>
        </authorList>
    </citation>
    <scope>NUCLEOTIDE SEQUENCE [LARGE SCALE GENOMIC DNA]</scope>
    <source>
        <strain evidence="1">TK-2024</strain>
        <tissue evidence="1">Old leaves</tissue>
    </source>
</reference>
<dbReference type="Proteomes" id="UP001472677">
    <property type="component" value="Unassembled WGS sequence"/>
</dbReference>
<dbReference type="EMBL" id="JBBPBM010000030">
    <property type="protein sequence ID" value="KAK8535555.1"/>
    <property type="molecule type" value="Genomic_DNA"/>
</dbReference>
<accession>A0ABR2DCX9</accession>
<keyword evidence="2" id="KW-1185">Reference proteome</keyword>
<name>A0ABR2DCX9_9ROSI</name>
<gene>
    <name evidence="1" type="ORF">V6N12_057071</name>
</gene>
<evidence type="ECO:0000313" key="2">
    <source>
        <dbReference type="Proteomes" id="UP001472677"/>
    </source>
</evidence>
<organism evidence="1 2">
    <name type="scientific">Hibiscus sabdariffa</name>
    <name type="common">roselle</name>
    <dbReference type="NCBI Taxonomy" id="183260"/>
    <lineage>
        <taxon>Eukaryota</taxon>
        <taxon>Viridiplantae</taxon>
        <taxon>Streptophyta</taxon>
        <taxon>Embryophyta</taxon>
        <taxon>Tracheophyta</taxon>
        <taxon>Spermatophyta</taxon>
        <taxon>Magnoliopsida</taxon>
        <taxon>eudicotyledons</taxon>
        <taxon>Gunneridae</taxon>
        <taxon>Pentapetalae</taxon>
        <taxon>rosids</taxon>
        <taxon>malvids</taxon>
        <taxon>Malvales</taxon>
        <taxon>Malvaceae</taxon>
        <taxon>Malvoideae</taxon>
        <taxon>Hibiscus</taxon>
    </lineage>
</organism>
<sequence length="150" mass="16846">MTHLAGKLPEKRENNSWPITKRTIAQDDQAGCLVLEPPWGCKFLVAKSNLRKWFRPYITRIGTCRSVLTSLTETAFPKWELTILPREIEGCWALITLCLESIVGRIGWSTLCLLKGSLLKPGTPPWCFKKEGNKHGHTRGCIVDLPESGS</sequence>